<organism evidence="1 2">
    <name type="scientific">Eretmocerus hayati</name>
    <dbReference type="NCBI Taxonomy" id="131215"/>
    <lineage>
        <taxon>Eukaryota</taxon>
        <taxon>Metazoa</taxon>
        <taxon>Ecdysozoa</taxon>
        <taxon>Arthropoda</taxon>
        <taxon>Hexapoda</taxon>
        <taxon>Insecta</taxon>
        <taxon>Pterygota</taxon>
        <taxon>Neoptera</taxon>
        <taxon>Endopterygota</taxon>
        <taxon>Hymenoptera</taxon>
        <taxon>Apocrita</taxon>
        <taxon>Proctotrupomorpha</taxon>
        <taxon>Chalcidoidea</taxon>
        <taxon>Aphelinidae</taxon>
        <taxon>Aphelininae</taxon>
        <taxon>Eretmocerus</taxon>
    </lineage>
</organism>
<dbReference type="Proteomes" id="UP001239111">
    <property type="component" value="Chromosome 4"/>
</dbReference>
<evidence type="ECO:0000313" key="2">
    <source>
        <dbReference type="Proteomes" id="UP001239111"/>
    </source>
</evidence>
<evidence type="ECO:0000313" key="1">
    <source>
        <dbReference type="EMBL" id="KAJ8667236.1"/>
    </source>
</evidence>
<proteinExistence type="predicted"/>
<name>A0ACC2N852_9HYME</name>
<sequence length="270" mass="28598">MCNSAVIGLLLWAVLGSLNVVTSKPFDTRPRSLSPGSNGRIVGGEPAQIEDHPWQVSLQSRGMHFCGGSIISSTIILTAAHCAEDESASSMTVRVGSRLKDKGGSLHEVSSIRVHEKYHTNKYGVPINDLALIILAEPIVLGRGSHPVALFDKAEKTLEGAVSTLSGWGSLDEDGTSSNELYTVDIPVISVKDCSEAYDKQGGVPARQICAAYPPGGKDSCQGDSGGPLVIGNRQAGIVSWGNGCARRGYPGVYTEIAAFRDWIKKHAKV</sequence>
<keyword evidence="2" id="KW-1185">Reference proteome</keyword>
<protein>
    <submittedName>
        <fullName evidence="1">Uncharacterized protein</fullName>
    </submittedName>
</protein>
<comment type="caution">
    <text evidence="1">The sequence shown here is derived from an EMBL/GenBank/DDBJ whole genome shotgun (WGS) entry which is preliminary data.</text>
</comment>
<dbReference type="EMBL" id="CM056744">
    <property type="protein sequence ID" value="KAJ8667236.1"/>
    <property type="molecule type" value="Genomic_DNA"/>
</dbReference>
<gene>
    <name evidence="1" type="ORF">QAD02_008898</name>
</gene>
<reference evidence="1" key="1">
    <citation type="submission" date="2023-04" db="EMBL/GenBank/DDBJ databases">
        <title>A chromosome-level genome assembly of the parasitoid wasp Eretmocerus hayati.</title>
        <authorList>
            <person name="Zhong Y."/>
            <person name="Liu S."/>
            <person name="Liu Y."/>
        </authorList>
    </citation>
    <scope>NUCLEOTIDE SEQUENCE</scope>
    <source>
        <strain evidence="1">ZJU_SS_LIU_2023</strain>
    </source>
</reference>
<accession>A0ACC2N852</accession>